<reference evidence="1 2" key="1">
    <citation type="submission" date="2016-07" db="EMBL/GenBank/DDBJ databases">
        <title>Pervasive Adenine N6-methylation of Active Genes in Fungi.</title>
        <authorList>
            <consortium name="DOE Joint Genome Institute"/>
            <person name="Mondo S.J."/>
            <person name="Dannebaum R.O."/>
            <person name="Kuo R.C."/>
            <person name="Labutti K."/>
            <person name="Haridas S."/>
            <person name="Kuo A."/>
            <person name="Salamov A."/>
            <person name="Ahrendt S.R."/>
            <person name="Lipzen A."/>
            <person name="Sullivan W."/>
            <person name="Andreopoulos W.B."/>
            <person name="Clum A."/>
            <person name="Lindquist E."/>
            <person name="Daum C."/>
            <person name="Ramamoorthy G.K."/>
            <person name="Gryganskyi A."/>
            <person name="Culley D."/>
            <person name="Magnuson J.K."/>
            <person name="James T.Y."/>
            <person name="O'Malley M.A."/>
            <person name="Stajich J.E."/>
            <person name="Spatafora J.W."/>
            <person name="Visel A."/>
            <person name="Grigoriev I.V."/>
        </authorList>
    </citation>
    <scope>NUCLEOTIDE SEQUENCE [LARGE SCALE GENOMIC DNA]</scope>
    <source>
        <strain evidence="1 2">NRRL 3301</strain>
    </source>
</reference>
<evidence type="ECO:0000313" key="2">
    <source>
        <dbReference type="Proteomes" id="UP000242146"/>
    </source>
</evidence>
<proteinExistence type="predicted"/>
<gene>
    <name evidence="1" type="ORF">DM01DRAFT_1330056</name>
</gene>
<accession>A0A1X2G2D9</accession>
<organism evidence="1 2">
    <name type="scientific">Hesseltinella vesiculosa</name>
    <dbReference type="NCBI Taxonomy" id="101127"/>
    <lineage>
        <taxon>Eukaryota</taxon>
        <taxon>Fungi</taxon>
        <taxon>Fungi incertae sedis</taxon>
        <taxon>Mucoromycota</taxon>
        <taxon>Mucoromycotina</taxon>
        <taxon>Mucoromycetes</taxon>
        <taxon>Mucorales</taxon>
        <taxon>Cunninghamellaceae</taxon>
        <taxon>Hesseltinella</taxon>
    </lineage>
</organism>
<dbReference type="AlphaFoldDB" id="A0A1X2G2D9"/>
<comment type="caution">
    <text evidence="1">The sequence shown here is derived from an EMBL/GenBank/DDBJ whole genome shotgun (WGS) entry which is preliminary data.</text>
</comment>
<dbReference type="Proteomes" id="UP000242146">
    <property type="component" value="Unassembled WGS sequence"/>
</dbReference>
<evidence type="ECO:0000313" key="1">
    <source>
        <dbReference type="EMBL" id="ORX42596.1"/>
    </source>
</evidence>
<dbReference type="EMBL" id="MCGT01000065">
    <property type="protein sequence ID" value="ORX42596.1"/>
    <property type="molecule type" value="Genomic_DNA"/>
</dbReference>
<keyword evidence="2" id="KW-1185">Reference proteome</keyword>
<protein>
    <submittedName>
        <fullName evidence="1">Uncharacterized protein</fullName>
    </submittedName>
</protein>
<name>A0A1X2G2D9_9FUNG</name>
<sequence length="50" mass="5709">MPDDGKPWMHRILCCEFWAKNCYLVSESSLSCEEVDANVSPVKALTMFLI</sequence>